<evidence type="ECO:0000313" key="3">
    <source>
        <dbReference type="Proteomes" id="UP000051658"/>
    </source>
</evidence>
<dbReference type="EMBL" id="JQBS01000003">
    <property type="protein sequence ID" value="KRN57682.1"/>
    <property type="molecule type" value="Genomic_DNA"/>
</dbReference>
<feature type="domain" description="Knr4/Smi1-like" evidence="1">
    <location>
        <begin position="29"/>
        <end position="143"/>
    </location>
</feature>
<reference evidence="2 3" key="1">
    <citation type="journal article" date="2015" name="Genome Announc.">
        <title>Expanding the biotechnology potential of lactobacilli through comparative genomics of 213 strains and associated genera.</title>
        <authorList>
            <person name="Sun Z."/>
            <person name="Harris H.M."/>
            <person name="McCann A."/>
            <person name="Guo C."/>
            <person name="Argimon S."/>
            <person name="Zhang W."/>
            <person name="Yang X."/>
            <person name="Jeffery I.B."/>
            <person name="Cooney J.C."/>
            <person name="Kagawa T.F."/>
            <person name="Liu W."/>
            <person name="Song Y."/>
            <person name="Salvetti E."/>
            <person name="Wrobel A."/>
            <person name="Rasinkangas P."/>
            <person name="Parkhill J."/>
            <person name="Rea M.C."/>
            <person name="O'Sullivan O."/>
            <person name="Ritari J."/>
            <person name="Douillard F.P."/>
            <person name="Paul Ross R."/>
            <person name="Yang R."/>
            <person name="Briner A.E."/>
            <person name="Felis G.E."/>
            <person name="de Vos W.M."/>
            <person name="Barrangou R."/>
            <person name="Klaenhammer T.R."/>
            <person name="Caufield P.W."/>
            <person name="Cui Y."/>
            <person name="Zhang H."/>
            <person name="O'Toole P.W."/>
        </authorList>
    </citation>
    <scope>NUCLEOTIDE SEQUENCE [LARGE SCALE GENOMIC DNA]</scope>
    <source>
        <strain evidence="2 3">DSM 20623</strain>
    </source>
</reference>
<dbReference type="InterPro" id="IPR018958">
    <property type="entry name" value="Knr4/Smi1-like_dom"/>
</dbReference>
<dbReference type="AlphaFoldDB" id="A0A0R2HY05"/>
<evidence type="ECO:0000313" key="2">
    <source>
        <dbReference type="EMBL" id="KRN57682.1"/>
    </source>
</evidence>
<dbReference type="InterPro" id="IPR037883">
    <property type="entry name" value="Knr4/Smi1-like_sf"/>
</dbReference>
<dbReference type="SUPFAM" id="SSF160631">
    <property type="entry name" value="SMI1/KNR4-like"/>
    <property type="match status" value="1"/>
</dbReference>
<dbReference type="PATRIC" id="fig|1449336.4.peg.1663"/>
<proteinExistence type="predicted"/>
<gene>
    <name evidence="2" type="ORF">IV74_GL001630</name>
</gene>
<dbReference type="eggNOG" id="COG0457">
    <property type="taxonomic scope" value="Bacteria"/>
</dbReference>
<comment type="caution">
    <text evidence="2">The sequence shown here is derived from an EMBL/GenBank/DDBJ whole genome shotgun (WGS) entry which is preliminary data.</text>
</comment>
<keyword evidence="3" id="KW-1185">Reference proteome</keyword>
<dbReference type="Pfam" id="PF09346">
    <property type="entry name" value="SMI1_KNR4"/>
    <property type="match status" value="1"/>
</dbReference>
<accession>A0A0R2HY05</accession>
<dbReference type="Proteomes" id="UP000051658">
    <property type="component" value="Unassembled WGS sequence"/>
</dbReference>
<dbReference type="GeneID" id="89588067"/>
<organism evidence="2 3">
    <name type="scientific">Carnobacterium divergens DSM 20623</name>
    <dbReference type="NCBI Taxonomy" id="1449336"/>
    <lineage>
        <taxon>Bacteria</taxon>
        <taxon>Bacillati</taxon>
        <taxon>Bacillota</taxon>
        <taxon>Bacilli</taxon>
        <taxon>Lactobacillales</taxon>
        <taxon>Carnobacteriaceae</taxon>
        <taxon>Carnobacterium</taxon>
    </lineage>
</organism>
<evidence type="ECO:0000259" key="1">
    <source>
        <dbReference type="Pfam" id="PF09346"/>
    </source>
</evidence>
<dbReference type="RefSeq" id="WP_034571620.1">
    <property type="nucleotide sequence ID" value="NZ_JQBS01000003.1"/>
</dbReference>
<sequence>MYFIETPFFPTTNYSVSPTPFFNHYTIKDLPKAYLHLLEEQNGGYLTKNALPTSEPTRDGLDMVAIHTILGIQKEGAPSILEQKELHEAFHLPDYFIVFSYQNEQFFGFDYSILNANGEPKIRYIDTDTDQWLYLADSFEEFLVLLRKDSFTLNDAKELSLIEANHIFLIGENFEIEELLTRFETTTHKEWYFNWLAYLAKSDQPPLVAASLQAFETQVFYFHSKLPESVNNLVSIFLSLETQKNSSTLVAILKELNEN</sequence>
<name>A0A0R2HY05_CARDV</name>
<dbReference type="Gene3D" id="3.40.1580.10">
    <property type="entry name" value="SMI1/KNR4-like"/>
    <property type="match status" value="1"/>
</dbReference>
<protein>
    <recommendedName>
        <fullName evidence="1">Knr4/Smi1-like domain-containing protein</fullName>
    </recommendedName>
</protein>